<feature type="region of interest" description="Disordered" evidence="1">
    <location>
        <begin position="222"/>
        <end position="250"/>
    </location>
</feature>
<evidence type="ECO:0000313" key="2">
    <source>
        <dbReference type="EMBL" id="KAI5383041.1"/>
    </source>
</evidence>
<dbReference type="AlphaFoldDB" id="A0A9D4VHV2"/>
<feature type="region of interest" description="Disordered" evidence="1">
    <location>
        <begin position="1"/>
        <end position="33"/>
    </location>
</feature>
<name>A0A9D4VHV2_PEA</name>
<keyword evidence="3" id="KW-1185">Reference proteome</keyword>
<sequence length="250" mass="27538">MSSYLNIPPRSRKVNNSKSDPQDVKRAKKPSGPVWRSRMYGHWKMDALPVLPVRLSQYKATIIMPSHFQKQTNIPEKAWLQSSCICIKLVPAKYLAKGSRGHCSSIPERTAHVTAECSDGSLNGVKQIPRLHLVHIVTDVRRINEKTSLKDLNTIPVTKRKSEGSGKTCLTKPPVDSANENIEECQKKNCPALVSPHVNGNQAVPVNSVVEVGIVEIKYTSPRTSSGHYSTTSSFASEAANSLCRRPESG</sequence>
<dbReference type="EMBL" id="JAMSHJ010000007">
    <property type="protein sequence ID" value="KAI5383041.1"/>
    <property type="molecule type" value="Genomic_DNA"/>
</dbReference>
<comment type="caution">
    <text evidence="2">The sequence shown here is derived from an EMBL/GenBank/DDBJ whole genome shotgun (WGS) entry which is preliminary data.</text>
</comment>
<dbReference type="Gramene" id="Psat07G0044100-T1">
    <property type="protein sequence ID" value="KAI5383041.1"/>
    <property type="gene ID" value="KIW84_070441"/>
</dbReference>
<reference evidence="2 3" key="1">
    <citation type="journal article" date="2022" name="Nat. Genet.">
        <title>Improved pea reference genome and pan-genome highlight genomic features and evolutionary characteristics.</title>
        <authorList>
            <person name="Yang T."/>
            <person name="Liu R."/>
            <person name="Luo Y."/>
            <person name="Hu S."/>
            <person name="Wang D."/>
            <person name="Wang C."/>
            <person name="Pandey M.K."/>
            <person name="Ge S."/>
            <person name="Xu Q."/>
            <person name="Li N."/>
            <person name="Li G."/>
            <person name="Huang Y."/>
            <person name="Saxena R.K."/>
            <person name="Ji Y."/>
            <person name="Li M."/>
            <person name="Yan X."/>
            <person name="He Y."/>
            <person name="Liu Y."/>
            <person name="Wang X."/>
            <person name="Xiang C."/>
            <person name="Varshney R.K."/>
            <person name="Ding H."/>
            <person name="Gao S."/>
            <person name="Zong X."/>
        </authorList>
    </citation>
    <scope>NUCLEOTIDE SEQUENCE [LARGE SCALE GENOMIC DNA]</scope>
    <source>
        <strain evidence="2 3">cv. Zhongwan 6</strain>
    </source>
</reference>
<feature type="compositionally biased region" description="Polar residues" evidence="1">
    <location>
        <begin position="222"/>
        <end position="240"/>
    </location>
</feature>
<protein>
    <submittedName>
        <fullName evidence="2">Uncharacterized protein</fullName>
    </submittedName>
</protein>
<dbReference type="Proteomes" id="UP001058974">
    <property type="component" value="Chromosome 7"/>
</dbReference>
<gene>
    <name evidence="2" type="ORF">KIW84_070441</name>
</gene>
<evidence type="ECO:0000313" key="3">
    <source>
        <dbReference type="Proteomes" id="UP001058974"/>
    </source>
</evidence>
<proteinExistence type="predicted"/>
<accession>A0A9D4VHV2</accession>
<evidence type="ECO:0000256" key="1">
    <source>
        <dbReference type="SAM" id="MobiDB-lite"/>
    </source>
</evidence>
<organism evidence="2 3">
    <name type="scientific">Pisum sativum</name>
    <name type="common">Garden pea</name>
    <name type="synonym">Lathyrus oleraceus</name>
    <dbReference type="NCBI Taxonomy" id="3888"/>
    <lineage>
        <taxon>Eukaryota</taxon>
        <taxon>Viridiplantae</taxon>
        <taxon>Streptophyta</taxon>
        <taxon>Embryophyta</taxon>
        <taxon>Tracheophyta</taxon>
        <taxon>Spermatophyta</taxon>
        <taxon>Magnoliopsida</taxon>
        <taxon>eudicotyledons</taxon>
        <taxon>Gunneridae</taxon>
        <taxon>Pentapetalae</taxon>
        <taxon>rosids</taxon>
        <taxon>fabids</taxon>
        <taxon>Fabales</taxon>
        <taxon>Fabaceae</taxon>
        <taxon>Papilionoideae</taxon>
        <taxon>50 kb inversion clade</taxon>
        <taxon>NPAAA clade</taxon>
        <taxon>Hologalegina</taxon>
        <taxon>IRL clade</taxon>
        <taxon>Fabeae</taxon>
        <taxon>Lathyrus</taxon>
    </lineage>
</organism>